<accession>A0A162U5L2</accession>
<name>A0A162U5L2_PHYB8</name>
<reference evidence="2" key="1">
    <citation type="submission" date="2015-06" db="EMBL/GenBank/DDBJ databases">
        <title>Expansion of signal transduction pathways in fungi by whole-genome duplication.</title>
        <authorList>
            <consortium name="DOE Joint Genome Institute"/>
            <person name="Corrochano L.M."/>
            <person name="Kuo A."/>
            <person name="Marcet-Houben M."/>
            <person name="Polaino S."/>
            <person name="Salamov A."/>
            <person name="Villalobos J.M."/>
            <person name="Alvarez M.I."/>
            <person name="Avalos J."/>
            <person name="Benito E.P."/>
            <person name="Benoit I."/>
            <person name="Burger G."/>
            <person name="Camino L.P."/>
            <person name="Canovas D."/>
            <person name="Cerda-Olmedo E."/>
            <person name="Cheng J.-F."/>
            <person name="Dominguez A."/>
            <person name="Elias M."/>
            <person name="Eslava A.P."/>
            <person name="Glaser F."/>
            <person name="Grimwood J."/>
            <person name="Gutierrez G."/>
            <person name="Heitman J."/>
            <person name="Henrissat B."/>
            <person name="Iturriaga E.A."/>
            <person name="Lang B.F."/>
            <person name="Lavin J.L."/>
            <person name="Lee S."/>
            <person name="Li W."/>
            <person name="Lindquist E."/>
            <person name="Lopez-Garcia S."/>
            <person name="Luque E.M."/>
            <person name="Marcos A.T."/>
            <person name="Martin J."/>
            <person name="McCluskey K."/>
            <person name="Medina H.R."/>
            <person name="Miralles-Duran A."/>
            <person name="Miyazaki A."/>
            <person name="Munoz-Torres E."/>
            <person name="Oguiza J.A."/>
            <person name="Ohm R."/>
            <person name="Olmedo M."/>
            <person name="Orejas M."/>
            <person name="Ortiz-Castellanos L."/>
            <person name="Pisabarro A.G."/>
            <person name="Rodriguez-Romero J."/>
            <person name="Ruiz-Herrera J."/>
            <person name="Ruiz-Vazquez R."/>
            <person name="Sanz C."/>
            <person name="Schackwitz W."/>
            <person name="Schmutz J."/>
            <person name="Shahriari M."/>
            <person name="Shelest E."/>
            <person name="Silva-Franco F."/>
            <person name="Soanes D."/>
            <person name="Syed K."/>
            <person name="Tagua V.G."/>
            <person name="Talbot N.J."/>
            <person name="Thon M."/>
            <person name="De vries R.P."/>
            <person name="Wiebenga A."/>
            <person name="Yadav J.S."/>
            <person name="Braun E.L."/>
            <person name="Baker S."/>
            <person name="Garre V."/>
            <person name="Horwitz B."/>
            <person name="Torres-Martinez S."/>
            <person name="Idnurm A."/>
            <person name="Herrera-Estrella A."/>
            <person name="Gabaldon T."/>
            <person name="Grigoriev I.V."/>
        </authorList>
    </citation>
    <scope>NUCLEOTIDE SEQUENCE [LARGE SCALE GENOMIC DNA]</scope>
    <source>
        <strain evidence="2">NRRL 1555(-)</strain>
    </source>
</reference>
<dbReference type="Proteomes" id="UP000077315">
    <property type="component" value="Unassembled WGS sequence"/>
</dbReference>
<evidence type="ECO:0000313" key="1">
    <source>
        <dbReference type="EMBL" id="OAD73622.1"/>
    </source>
</evidence>
<protein>
    <submittedName>
        <fullName evidence="1">Uncharacterized protein</fullName>
    </submittedName>
</protein>
<dbReference type="InParanoid" id="A0A162U5L2"/>
<keyword evidence="2" id="KW-1185">Reference proteome</keyword>
<sequence length="250" mass="29878">MYSCSNVKRRLTKHFKKPVFKKRKGDFYFPKVRHFTVKLRISTKQVQLNSFLEAISQCIINNYKTNPKYKYEEKLTEKDKTLMKHTYKKIIERLVLKEETTMEDVLYNKAKDYSVEHEIKEIEKETGKANLMKALPESLTIMLMNLDGKNDFDSIDKVFQDISCNRRHQPEEYWYRESVFNYLNPFMDKDSIESFPTEQDLLQDMYGFINNSSSSTSFYNKNMRRALGSIDIMEQMVTDRSDLTFRYPLT</sequence>
<dbReference type="OrthoDB" id="2271149at2759"/>
<dbReference type="EMBL" id="KV440980">
    <property type="protein sequence ID" value="OAD73622.1"/>
    <property type="molecule type" value="Genomic_DNA"/>
</dbReference>
<dbReference type="VEuPathDB" id="FungiDB:PHYBLDRAFT_71831"/>
<dbReference type="RefSeq" id="XP_018291662.1">
    <property type="nucleotide sequence ID" value="XM_018442547.1"/>
</dbReference>
<evidence type="ECO:0000313" key="2">
    <source>
        <dbReference type="Proteomes" id="UP000077315"/>
    </source>
</evidence>
<organism evidence="1 2">
    <name type="scientific">Phycomyces blakesleeanus (strain ATCC 8743b / DSM 1359 / FGSC 10004 / NBRC 33097 / NRRL 1555)</name>
    <dbReference type="NCBI Taxonomy" id="763407"/>
    <lineage>
        <taxon>Eukaryota</taxon>
        <taxon>Fungi</taxon>
        <taxon>Fungi incertae sedis</taxon>
        <taxon>Mucoromycota</taxon>
        <taxon>Mucoromycotina</taxon>
        <taxon>Mucoromycetes</taxon>
        <taxon>Mucorales</taxon>
        <taxon>Phycomycetaceae</taxon>
        <taxon>Phycomyces</taxon>
    </lineage>
</organism>
<gene>
    <name evidence="1" type="ORF">PHYBLDRAFT_71831</name>
</gene>
<proteinExistence type="predicted"/>
<dbReference type="GeneID" id="29003453"/>
<dbReference type="AlphaFoldDB" id="A0A162U5L2"/>